<dbReference type="InterPro" id="IPR051707">
    <property type="entry name" value="PI-Interact_SigTrans_Reg"/>
</dbReference>
<dbReference type="EMBL" id="BAABUK010000002">
    <property type="protein sequence ID" value="GAA5807160.1"/>
    <property type="molecule type" value="Genomic_DNA"/>
</dbReference>
<dbReference type="Proteomes" id="UP001473302">
    <property type="component" value="Unassembled WGS sequence"/>
</dbReference>
<dbReference type="PROSITE" id="PS50003">
    <property type="entry name" value="PH_DOMAIN"/>
    <property type="match status" value="1"/>
</dbReference>
<comment type="caution">
    <text evidence="3">The sequence shown here is derived from an EMBL/GenBank/DDBJ whole genome shotgun (WGS) entry which is preliminary data.</text>
</comment>
<reference evidence="3 4" key="1">
    <citation type="submission" date="2024-04" db="EMBL/GenBank/DDBJ databases">
        <title>genome sequences of Mucor flavus KT1a and Helicostylum pulchrum KT1b strains isolated from the surface of a dry-aged beef.</title>
        <authorList>
            <person name="Toyotome T."/>
            <person name="Hosono M."/>
            <person name="Torimaru M."/>
            <person name="Fukuda K."/>
            <person name="Mikami N."/>
        </authorList>
    </citation>
    <scope>NUCLEOTIDE SEQUENCE [LARGE SCALE GENOMIC DNA]</scope>
    <source>
        <strain evidence="3 4">KT1a</strain>
    </source>
</reference>
<dbReference type="Gene3D" id="2.30.29.30">
    <property type="entry name" value="Pleckstrin-homology domain (PH domain)/Phosphotyrosine-binding domain (PTB)"/>
    <property type="match status" value="1"/>
</dbReference>
<dbReference type="CDD" id="cd00821">
    <property type="entry name" value="PH"/>
    <property type="match status" value="1"/>
</dbReference>
<dbReference type="SMART" id="SM00233">
    <property type="entry name" value="PH"/>
    <property type="match status" value="1"/>
</dbReference>
<keyword evidence="4" id="KW-1185">Reference proteome</keyword>
<feature type="domain" description="PH" evidence="2">
    <location>
        <begin position="5"/>
        <end position="117"/>
    </location>
</feature>
<evidence type="ECO:0000313" key="3">
    <source>
        <dbReference type="EMBL" id="GAA5807160.1"/>
    </source>
</evidence>
<proteinExistence type="predicted"/>
<dbReference type="Pfam" id="PF00169">
    <property type="entry name" value="PH"/>
    <property type="match status" value="1"/>
</dbReference>
<accession>A0ABP9YJX3</accession>
<gene>
    <name evidence="3" type="ORF">MFLAVUS_000512</name>
</gene>
<evidence type="ECO:0000256" key="1">
    <source>
        <dbReference type="SAM" id="MobiDB-lite"/>
    </source>
</evidence>
<organism evidence="3 4">
    <name type="scientific">Mucor flavus</name>
    <dbReference type="NCBI Taxonomy" id="439312"/>
    <lineage>
        <taxon>Eukaryota</taxon>
        <taxon>Fungi</taxon>
        <taxon>Fungi incertae sedis</taxon>
        <taxon>Mucoromycota</taxon>
        <taxon>Mucoromycotina</taxon>
        <taxon>Mucoromycetes</taxon>
        <taxon>Mucorales</taxon>
        <taxon>Mucorineae</taxon>
        <taxon>Mucoraceae</taxon>
        <taxon>Mucor</taxon>
    </lineage>
</organism>
<dbReference type="InterPro" id="IPR011993">
    <property type="entry name" value="PH-like_dom_sf"/>
</dbReference>
<dbReference type="InterPro" id="IPR001849">
    <property type="entry name" value="PH_domain"/>
</dbReference>
<dbReference type="PANTHER" id="PTHR14336">
    <property type="entry name" value="TANDEM PH DOMAIN CONTAINING PROTEIN"/>
    <property type="match status" value="1"/>
</dbReference>
<feature type="region of interest" description="Disordered" evidence="1">
    <location>
        <begin position="194"/>
        <end position="213"/>
    </location>
</feature>
<protein>
    <recommendedName>
        <fullName evidence="2">PH domain-containing protein</fullName>
    </recommendedName>
</protein>
<sequence length="256" mass="29155">MTNTTTPRSGWLNKLSTNNAFGSSRWQSRYFVLLDSELRYYKDEHSVTASRTLNLGDIAKVTVINLTNRKYCFKLEPTLYYQHHHATTKYSRKIWTIECQSETELESWVAALDLRLCNLSFQDTLQPFSSPEPKRQQPFTSLSQIMSTSAGSEPHHYYANVPRPLKKSCPSISRRRGVILSPLDTYNIPGLESSDMLSSSSSHGSNIYSPSNPSILEEHEEDQLVCQQADKLFTQNAYMLNASSPTFALFKTCSRM</sequence>
<evidence type="ECO:0000313" key="4">
    <source>
        <dbReference type="Proteomes" id="UP001473302"/>
    </source>
</evidence>
<name>A0ABP9YJX3_9FUNG</name>
<dbReference type="SUPFAM" id="SSF50729">
    <property type="entry name" value="PH domain-like"/>
    <property type="match status" value="1"/>
</dbReference>
<feature type="compositionally biased region" description="Low complexity" evidence="1">
    <location>
        <begin position="194"/>
        <end position="211"/>
    </location>
</feature>
<evidence type="ECO:0000259" key="2">
    <source>
        <dbReference type="PROSITE" id="PS50003"/>
    </source>
</evidence>